<sequence length="85" mass="9375">MEDCNKRSGMHLGPVDTGAEETKQRRRPLSATATATATASFPTTPYYNEDSEIEEEEEEEDYDDIGTTIITQTTTIDVATSSCYS</sequence>
<accession>A0A1Q9EU03</accession>
<evidence type="ECO:0000256" key="1">
    <source>
        <dbReference type="SAM" id="MobiDB-lite"/>
    </source>
</evidence>
<name>A0A1Q9EU03_SYMMI</name>
<feature type="compositionally biased region" description="Acidic residues" evidence="1">
    <location>
        <begin position="49"/>
        <end position="64"/>
    </location>
</feature>
<protein>
    <submittedName>
        <fullName evidence="2">Uncharacterized protein</fullName>
    </submittedName>
</protein>
<feature type="region of interest" description="Disordered" evidence="1">
    <location>
        <begin position="1"/>
        <end position="64"/>
    </location>
</feature>
<reference evidence="2 3" key="1">
    <citation type="submission" date="2016-02" db="EMBL/GenBank/DDBJ databases">
        <title>Genome analysis of coral dinoflagellate symbionts highlights evolutionary adaptations to a symbiotic lifestyle.</title>
        <authorList>
            <person name="Aranda M."/>
            <person name="Li Y."/>
            <person name="Liew Y.J."/>
            <person name="Baumgarten S."/>
            <person name="Simakov O."/>
            <person name="Wilson M."/>
            <person name="Piel J."/>
            <person name="Ashoor H."/>
            <person name="Bougouffa S."/>
            <person name="Bajic V.B."/>
            <person name="Ryu T."/>
            <person name="Ravasi T."/>
            <person name="Bayer T."/>
            <person name="Micklem G."/>
            <person name="Kim H."/>
            <person name="Bhak J."/>
            <person name="Lajeunesse T.C."/>
            <person name="Voolstra C.R."/>
        </authorList>
    </citation>
    <scope>NUCLEOTIDE SEQUENCE [LARGE SCALE GENOMIC DNA]</scope>
    <source>
        <strain evidence="2 3">CCMP2467</strain>
    </source>
</reference>
<dbReference type="EMBL" id="LSRX01000070">
    <property type="protein sequence ID" value="OLQ10888.1"/>
    <property type="molecule type" value="Genomic_DNA"/>
</dbReference>
<feature type="compositionally biased region" description="Low complexity" evidence="1">
    <location>
        <begin position="30"/>
        <end position="45"/>
    </location>
</feature>
<evidence type="ECO:0000313" key="3">
    <source>
        <dbReference type="Proteomes" id="UP000186817"/>
    </source>
</evidence>
<gene>
    <name evidence="2" type="ORF">AK812_SmicGene5363</name>
</gene>
<keyword evidence="3" id="KW-1185">Reference proteome</keyword>
<comment type="caution">
    <text evidence="2">The sequence shown here is derived from an EMBL/GenBank/DDBJ whole genome shotgun (WGS) entry which is preliminary data.</text>
</comment>
<organism evidence="2 3">
    <name type="scientific">Symbiodinium microadriaticum</name>
    <name type="common">Dinoflagellate</name>
    <name type="synonym">Zooxanthella microadriatica</name>
    <dbReference type="NCBI Taxonomy" id="2951"/>
    <lineage>
        <taxon>Eukaryota</taxon>
        <taxon>Sar</taxon>
        <taxon>Alveolata</taxon>
        <taxon>Dinophyceae</taxon>
        <taxon>Suessiales</taxon>
        <taxon>Symbiodiniaceae</taxon>
        <taxon>Symbiodinium</taxon>
    </lineage>
</organism>
<dbReference type="Proteomes" id="UP000186817">
    <property type="component" value="Unassembled WGS sequence"/>
</dbReference>
<evidence type="ECO:0000313" key="2">
    <source>
        <dbReference type="EMBL" id="OLQ10888.1"/>
    </source>
</evidence>
<proteinExistence type="predicted"/>
<dbReference type="AlphaFoldDB" id="A0A1Q9EU03"/>